<organism evidence="2 3">
    <name type="scientific">Actinomadura rugatobispora</name>
    <dbReference type="NCBI Taxonomy" id="1994"/>
    <lineage>
        <taxon>Bacteria</taxon>
        <taxon>Bacillati</taxon>
        <taxon>Actinomycetota</taxon>
        <taxon>Actinomycetes</taxon>
        <taxon>Streptosporangiales</taxon>
        <taxon>Thermomonosporaceae</taxon>
        <taxon>Actinomadura</taxon>
    </lineage>
</organism>
<name>A0ABW0ZPR5_9ACTN</name>
<keyword evidence="3" id="KW-1185">Reference proteome</keyword>
<dbReference type="CDD" id="cd03443">
    <property type="entry name" value="PaaI_thioesterase"/>
    <property type="match status" value="1"/>
</dbReference>
<dbReference type="EC" id="3.1.2.-" evidence="2"/>
<dbReference type="Proteomes" id="UP001596074">
    <property type="component" value="Unassembled WGS sequence"/>
</dbReference>
<gene>
    <name evidence="2" type="ORF">ACFPZN_06415</name>
</gene>
<proteinExistence type="predicted"/>
<dbReference type="Gene3D" id="3.10.129.10">
    <property type="entry name" value="Hotdog Thioesterase"/>
    <property type="match status" value="1"/>
</dbReference>
<dbReference type="GO" id="GO:0016787">
    <property type="term" value="F:hydrolase activity"/>
    <property type="evidence" value="ECO:0007669"/>
    <property type="project" value="UniProtKB-KW"/>
</dbReference>
<dbReference type="InterPro" id="IPR006683">
    <property type="entry name" value="Thioestr_dom"/>
</dbReference>
<evidence type="ECO:0000313" key="2">
    <source>
        <dbReference type="EMBL" id="MFC5745240.1"/>
    </source>
</evidence>
<accession>A0ABW0ZPR5</accession>
<reference evidence="3" key="1">
    <citation type="journal article" date="2019" name="Int. J. Syst. Evol. Microbiol.">
        <title>The Global Catalogue of Microorganisms (GCM) 10K type strain sequencing project: providing services to taxonomists for standard genome sequencing and annotation.</title>
        <authorList>
            <consortium name="The Broad Institute Genomics Platform"/>
            <consortium name="The Broad Institute Genome Sequencing Center for Infectious Disease"/>
            <person name="Wu L."/>
            <person name="Ma J."/>
        </authorList>
    </citation>
    <scope>NUCLEOTIDE SEQUENCE [LARGE SCALE GENOMIC DNA]</scope>
    <source>
        <strain evidence="3">KCTC 42087</strain>
    </source>
</reference>
<dbReference type="Pfam" id="PF03061">
    <property type="entry name" value="4HBT"/>
    <property type="match status" value="1"/>
</dbReference>
<evidence type="ECO:0000259" key="1">
    <source>
        <dbReference type="Pfam" id="PF03061"/>
    </source>
</evidence>
<keyword evidence="2" id="KW-0378">Hydrolase</keyword>
<evidence type="ECO:0000313" key="3">
    <source>
        <dbReference type="Proteomes" id="UP001596074"/>
    </source>
</evidence>
<protein>
    <submittedName>
        <fullName evidence="2">PaaI family thioesterase</fullName>
        <ecNumber evidence="2">3.1.2.-</ecNumber>
    </submittedName>
</protein>
<dbReference type="RefSeq" id="WP_378280866.1">
    <property type="nucleotide sequence ID" value="NZ_JBHSON010000007.1"/>
</dbReference>
<sequence>MTEDRAGRPGFVPWERPSPLLTAIGGFEQHPTDPLHVGFTVDGPKMNARGFLHGGAIAAIGDVAIGRALATRSDPPVPLITVNLSCDLLGTAREGEWVDVTISPTRAGRRLRAGTATFATTRVIATVTALFLPSAAPA</sequence>
<dbReference type="InterPro" id="IPR029069">
    <property type="entry name" value="HotDog_dom_sf"/>
</dbReference>
<dbReference type="SUPFAM" id="SSF54637">
    <property type="entry name" value="Thioesterase/thiol ester dehydrase-isomerase"/>
    <property type="match status" value="1"/>
</dbReference>
<feature type="domain" description="Thioesterase" evidence="1">
    <location>
        <begin position="50"/>
        <end position="110"/>
    </location>
</feature>
<comment type="caution">
    <text evidence="2">The sequence shown here is derived from an EMBL/GenBank/DDBJ whole genome shotgun (WGS) entry which is preliminary data.</text>
</comment>
<dbReference type="EMBL" id="JBHSON010000007">
    <property type="protein sequence ID" value="MFC5745240.1"/>
    <property type="molecule type" value="Genomic_DNA"/>
</dbReference>